<accession>A0A084VV18</accession>
<evidence type="ECO:0000313" key="11">
    <source>
        <dbReference type="EMBL" id="KFB41812.1"/>
    </source>
</evidence>
<dbReference type="VEuPathDB" id="VectorBase:ASIS022271"/>
<dbReference type="SUPFAM" id="SSF52540">
    <property type="entry name" value="P-loop containing nucleoside triphosphate hydrolases"/>
    <property type="match status" value="2"/>
</dbReference>
<dbReference type="PROSITE" id="PS51192">
    <property type="entry name" value="HELICASE_ATP_BIND_1"/>
    <property type="match status" value="1"/>
</dbReference>
<evidence type="ECO:0000313" key="12">
    <source>
        <dbReference type="EnsemblMetazoa" id="ASIC009589-PA"/>
    </source>
</evidence>
<sequence length="522" mass="57906">MSNNEDNISRDGCESRRGFRDARYVHVGEANPVVPTPPGAGTSSGSPILPELTREEATVLGSEVLTFRKFSQFNDLIVHIIGEDVPPNLQGGFAECVLDEPLHQNMRKAGIYLPTPVQRCVMPSLLAGRDVYVVSERSAGKIASFVLPMVQLVLKQEILEMTAPQPYVIIVTPTRKTAAKTYAEARKFAYGTPVKVCVIDSTYEVQQREVASGCHILVVTSVLLMHLKSIGAITFRNVKAVVLHEADQIIQLGLRTTVELLMNDPTMPAKEHRQTIIHSLFNCVPVFDLAMDYMTKPITVFVNIVGGTSQDIVQTIHRVEQSEKRSVLEEILRRGDTRNTLVFVLGRKRAESLAAHLSDNLKIPSGVVFRGMKLVEQQKLLNDLKEGRKYVAVATLDAIVAPFKIPIDHVINYDLPKYIDEYARCIAQTGRSDKKGRATSFYDPRTDCALAEDLKEILFQFEQNVPYFLLDTEPDAGGSSAASTSGLTTSVKAENFAGEQRENKPTFTWEDSDDDELIDVVN</sequence>
<dbReference type="GO" id="GO:0003724">
    <property type="term" value="F:RNA helicase activity"/>
    <property type="evidence" value="ECO:0007669"/>
    <property type="project" value="UniProtKB-EC"/>
</dbReference>
<feature type="short sequence motif" description="Q motif" evidence="6">
    <location>
        <begin position="91"/>
        <end position="119"/>
    </location>
</feature>
<evidence type="ECO:0000256" key="7">
    <source>
        <dbReference type="SAM" id="MobiDB-lite"/>
    </source>
</evidence>
<dbReference type="InterPro" id="IPR027417">
    <property type="entry name" value="P-loop_NTPase"/>
</dbReference>
<dbReference type="InterPro" id="IPR011545">
    <property type="entry name" value="DEAD/DEAH_box_helicase_dom"/>
</dbReference>
<dbReference type="PROSITE" id="PS51194">
    <property type="entry name" value="HELICASE_CTER"/>
    <property type="match status" value="1"/>
</dbReference>
<evidence type="ECO:0000256" key="4">
    <source>
        <dbReference type="ARBA" id="ARBA00022806"/>
    </source>
</evidence>
<dbReference type="PROSITE" id="PS51195">
    <property type="entry name" value="Q_MOTIF"/>
    <property type="match status" value="1"/>
</dbReference>
<dbReference type="EMBL" id="KE525157">
    <property type="protein sequence ID" value="KFB41812.1"/>
    <property type="molecule type" value="Genomic_DNA"/>
</dbReference>
<dbReference type="InterPro" id="IPR014014">
    <property type="entry name" value="RNA_helicase_DEAD_Q_motif"/>
</dbReference>
<dbReference type="EC" id="3.6.4.13" evidence="1"/>
<dbReference type="AlphaFoldDB" id="A0A084VV18"/>
<dbReference type="Proteomes" id="UP000030765">
    <property type="component" value="Unassembled WGS sequence"/>
</dbReference>
<name>A0A084VV18_ANOSI</name>
<evidence type="ECO:0000259" key="9">
    <source>
        <dbReference type="PROSITE" id="PS51194"/>
    </source>
</evidence>
<dbReference type="OrthoDB" id="196131at2759"/>
<evidence type="ECO:0000259" key="10">
    <source>
        <dbReference type="PROSITE" id="PS51195"/>
    </source>
</evidence>
<dbReference type="InterPro" id="IPR014001">
    <property type="entry name" value="Helicase_ATP-bd"/>
</dbReference>
<dbReference type="GO" id="GO:0003676">
    <property type="term" value="F:nucleic acid binding"/>
    <property type="evidence" value="ECO:0007669"/>
    <property type="project" value="InterPro"/>
</dbReference>
<reference evidence="11 13" key="1">
    <citation type="journal article" date="2014" name="BMC Genomics">
        <title>Genome sequence of Anopheles sinensis provides insight into genetics basis of mosquito competence for malaria parasites.</title>
        <authorList>
            <person name="Zhou D."/>
            <person name="Zhang D."/>
            <person name="Ding G."/>
            <person name="Shi L."/>
            <person name="Hou Q."/>
            <person name="Ye Y."/>
            <person name="Xu Y."/>
            <person name="Zhou H."/>
            <person name="Xiong C."/>
            <person name="Li S."/>
            <person name="Yu J."/>
            <person name="Hong S."/>
            <person name="Yu X."/>
            <person name="Zou P."/>
            <person name="Chen C."/>
            <person name="Chang X."/>
            <person name="Wang W."/>
            <person name="Lv Y."/>
            <person name="Sun Y."/>
            <person name="Ma L."/>
            <person name="Shen B."/>
            <person name="Zhu C."/>
        </authorList>
    </citation>
    <scope>NUCLEOTIDE SEQUENCE [LARGE SCALE GENOMIC DNA]</scope>
</reference>
<evidence type="ECO:0000256" key="3">
    <source>
        <dbReference type="ARBA" id="ARBA00022801"/>
    </source>
</evidence>
<dbReference type="STRING" id="74873.A0A084VV18"/>
<dbReference type="GO" id="GO:0010468">
    <property type="term" value="P:regulation of gene expression"/>
    <property type="evidence" value="ECO:0007669"/>
    <property type="project" value="UniProtKB-ARBA"/>
</dbReference>
<gene>
    <name evidence="11" type="ORF">ZHAS_00009589</name>
</gene>
<evidence type="ECO:0000256" key="2">
    <source>
        <dbReference type="ARBA" id="ARBA00022741"/>
    </source>
</evidence>
<dbReference type="Pfam" id="PF00270">
    <property type="entry name" value="DEAD"/>
    <property type="match status" value="1"/>
</dbReference>
<keyword evidence="4" id="KW-0347">Helicase</keyword>
<dbReference type="SMART" id="SM00487">
    <property type="entry name" value="DEXDc"/>
    <property type="match status" value="1"/>
</dbReference>
<dbReference type="Pfam" id="PF00271">
    <property type="entry name" value="Helicase_C"/>
    <property type="match status" value="1"/>
</dbReference>
<proteinExistence type="predicted"/>
<feature type="domain" description="DEAD-box RNA helicase Q" evidence="10">
    <location>
        <begin position="91"/>
        <end position="119"/>
    </location>
</feature>
<protein>
    <recommendedName>
        <fullName evidence="1">RNA helicase</fullName>
        <ecNumber evidence="1">3.6.4.13</ecNumber>
    </recommendedName>
</protein>
<keyword evidence="2" id="KW-0547">Nucleotide-binding</keyword>
<dbReference type="EMBL" id="ATLV01017146">
    <property type="status" value="NOT_ANNOTATED_CDS"/>
    <property type="molecule type" value="Genomic_DNA"/>
</dbReference>
<organism evidence="11">
    <name type="scientific">Anopheles sinensis</name>
    <name type="common">Mosquito</name>
    <dbReference type="NCBI Taxonomy" id="74873"/>
    <lineage>
        <taxon>Eukaryota</taxon>
        <taxon>Metazoa</taxon>
        <taxon>Ecdysozoa</taxon>
        <taxon>Arthropoda</taxon>
        <taxon>Hexapoda</taxon>
        <taxon>Insecta</taxon>
        <taxon>Pterygota</taxon>
        <taxon>Neoptera</taxon>
        <taxon>Endopterygota</taxon>
        <taxon>Diptera</taxon>
        <taxon>Nematocera</taxon>
        <taxon>Culicoidea</taxon>
        <taxon>Culicidae</taxon>
        <taxon>Anophelinae</taxon>
        <taxon>Anopheles</taxon>
    </lineage>
</organism>
<dbReference type="GO" id="GO:0016787">
    <property type="term" value="F:hydrolase activity"/>
    <property type="evidence" value="ECO:0007669"/>
    <property type="project" value="UniProtKB-KW"/>
</dbReference>
<dbReference type="Gene3D" id="3.40.50.300">
    <property type="entry name" value="P-loop containing nucleotide triphosphate hydrolases"/>
    <property type="match status" value="2"/>
</dbReference>
<evidence type="ECO:0000256" key="6">
    <source>
        <dbReference type="PROSITE-ProRule" id="PRU00552"/>
    </source>
</evidence>
<keyword evidence="3" id="KW-0378">Hydrolase</keyword>
<keyword evidence="5" id="KW-0067">ATP-binding</keyword>
<evidence type="ECO:0000259" key="8">
    <source>
        <dbReference type="PROSITE" id="PS51192"/>
    </source>
</evidence>
<reference evidence="12" key="2">
    <citation type="submission" date="2020-05" db="UniProtKB">
        <authorList>
            <consortium name="EnsemblMetazoa"/>
        </authorList>
    </citation>
    <scope>IDENTIFICATION</scope>
</reference>
<dbReference type="GO" id="GO:0005524">
    <property type="term" value="F:ATP binding"/>
    <property type="evidence" value="ECO:0007669"/>
    <property type="project" value="UniProtKB-KW"/>
</dbReference>
<evidence type="ECO:0000256" key="5">
    <source>
        <dbReference type="ARBA" id="ARBA00022840"/>
    </source>
</evidence>
<evidence type="ECO:0000313" key="13">
    <source>
        <dbReference type="Proteomes" id="UP000030765"/>
    </source>
</evidence>
<evidence type="ECO:0000256" key="1">
    <source>
        <dbReference type="ARBA" id="ARBA00012552"/>
    </source>
</evidence>
<keyword evidence="13" id="KW-1185">Reference proteome</keyword>
<feature type="domain" description="Helicase C-terminal" evidence="9">
    <location>
        <begin position="311"/>
        <end position="473"/>
    </location>
</feature>
<dbReference type="VEuPathDB" id="VectorBase:ASIC009589"/>
<dbReference type="InterPro" id="IPR001650">
    <property type="entry name" value="Helicase_C-like"/>
</dbReference>
<dbReference type="EnsemblMetazoa" id="ASIC009589-RA">
    <property type="protein sequence ID" value="ASIC009589-PA"/>
    <property type="gene ID" value="ASIC009589"/>
</dbReference>
<feature type="domain" description="Helicase ATP-binding" evidence="8">
    <location>
        <begin position="122"/>
        <end position="300"/>
    </location>
</feature>
<dbReference type="PANTHER" id="PTHR47958">
    <property type="entry name" value="ATP-DEPENDENT RNA HELICASE DBP3"/>
    <property type="match status" value="1"/>
</dbReference>
<feature type="region of interest" description="Disordered" evidence="7">
    <location>
        <begin position="491"/>
        <end position="514"/>
    </location>
</feature>